<sequence>MTIMDMVRCLLFKSKLPKEFWAKVVNTSVYLLNRLPTKAVKEKTLFEAWFENKPSIYHLKVTASCNKKGYRIYDLSSKKISAKKDELVDKPLHKKVIGVKWVFKTNLNVDGSLNRLKARLVVKGFRQQYGIDYWETSAPVARLDTIRLILALAT</sequence>
<dbReference type="Gene3D" id="3.30.420.10">
    <property type="entry name" value="Ribonuclease H-like superfamily/Ribonuclease H"/>
    <property type="match status" value="1"/>
</dbReference>
<dbReference type="GO" id="GO:0046872">
    <property type="term" value="F:metal ion binding"/>
    <property type="evidence" value="ECO:0007669"/>
    <property type="project" value="UniProtKB-KW"/>
</dbReference>
<dbReference type="PANTHER" id="PTHR42648:SF18">
    <property type="entry name" value="RETROTRANSPOSON, UNCLASSIFIED-LIKE PROTEIN"/>
    <property type="match status" value="1"/>
</dbReference>
<dbReference type="GO" id="GO:0003676">
    <property type="term" value="F:nucleic acid binding"/>
    <property type="evidence" value="ECO:0007669"/>
    <property type="project" value="InterPro"/>
</dbReference>
<name>A0A5B6V7T8_9ROSI</name>
<protein>
    <submittedName>
        <fullName evidence="4">Cysteine-rich RLK (RECEPTOR-like protein kinase) 8</fullName>
    </submittedName>
</protein>
<dbReference type="SUPFAM" id="SSF53098">
    <property type="entry name" value="Ribonuclease H-like"/>
    <property type="match status" value="1"/>
</dbReference>
<dbReference type="Proteomes" id="UP000325315">
    <property type="component" value="Unassembled WGS sequence"/>
</dbReference>
<dbReference type="EMBL" id="SMMG02000007">
    <property type="protein sequence ID" value="KAA3465222.1"/>
    <property type="molecule type" value="Genomic_DNA"/>
</dbReference>
<feature type="domain" description="Reverse transcriptase Ty1/copia-type" evidence="3">
    <location>
        <begin position="86"/>
        <end position="153"/>
    </location>
</feature>
<dbReference type="Pfam" id="PF07727">
    <property type="entry name" value="RVT_2"/>
    <property type="match status" value="1"/>
</dbReference>
<dbReference type="OrthoDB" id="1749346at2759"/>
<dbReference type="GO" id="GO:0016787">
    <property type="term" value="F:hydrolase activity"/>
    <property type="evidence" value="ECO:0007669"/>
    <property type="project" value="UniProtKB-KW"/>
</dbReference>
<dbReference type="GO" id="GO:0016301">
    <property type="term" value="F:kinase activity"/>
    <property type="evidence" value="ECO:0007669"/>
    <property type="project" value="UniProtKB-KW"/>
</dbReference>
<keyword evidence="4" id="KW-0675">Receptor</keyword>
<gene>
    <name evidence="4" type="ORF">EPI10_000417</name>
</gene>
<dbReference type="InterPro" id="IPR039537">
    <property type="entry name" value="Retrotran_Ty1/copia-like"/>
</dbReference>
<keyword evidence="4" id="KW-0808">Transferase</keyword>
<proteinExistence type="predicted"/>
<dbReference type="AlphaFoldDB" id="A0A5B6V7T8"/>
<comment type="caution">
    <text evidence="4">The sequence shown here is derived from an EMBL/GenBank/DDBJ whole genome shotgun (WGS) entry which is preliminary data.</text>
</comment>
<dbReference type="InterPro" id="IPR013103">
    <property type="entry name" value="RVT_2"/>
</dbReference>
<reference evidence="5" key="1">
    <citation type="journal article" date="2019" name="Plant Biotechnol. J.">
        <title>Genome sequencing of the Australian wild diploid species Gossypium australe highlights disease resistance and delayed gland morphogenesis.</title>
        <authorList>
            <person name="Cai Y."/>
            <person name="Cai X."/>
            <person name="Wang Q."/>
            <person name="Wang P."/>
            <person name="Zhang Y."/>
            <person name="Cai C."/>
            <person name="Xu Y."/>
            <person name="Wang K."/>
            <person name="Zhou Z."/>
            <person name="Wang C."/>
            <person name="Geng S."/>
            <person name="Li B."/>
            <person name="Dong Q."/>
            <person name="Hou Y."/>
            <person name="Wang H."/>
            <person name="Ai P."/>
            <person name="Liu Z."/>
            <person name="Yi F."/>
            <person name="Sun M."/>
            <person name="An G."/>
            <person name="Cheng J."/>
            <person name="Zhang Y."/>
            <person name="Shi Q."/>
            <person name="Xie Y."/>
            <person name="Shi X."/>
            <person name="Chang Y."/>
            <person name="Huang F."/>
            <person name="Chen Y."/>
            <person name="Hong S."/>
            <person name="Mi L."/>
            <person name="Sun Q."/>
            <person name="Zhang L."/>
            <person name="Zhou B."/>
            <person name="Peng R."/>
            <person name="Zhang X."/>
            <person name="Liu F."/>
        </authorList>
    </citation>
    <scope>NUCLEOTIDE SEQUENCE [LARGE SCALE GENOMIC DNA]</scope>
    <source>
        <strain evidence="5">cv. PA1801</strain>
    </source>
</reference>
<accession>A0A5B6V7T8</accession>
<dbReference type="InterPro" id="IPR012337">
    <property type="entry name" value="RNaseH-like_sf"/>
</dbReference>
<evidence type="ECO:0000256" key="2">
    <source>
        <dbReference type="ARBA" id="ARBA00022801"/>
    </source>
</evidence>
<dbReference type="InterPro" id="IPR036397">
    <property type="entry name" value="RNaseH_sf"/>
</dbReference>
<keyword evidence="2" id="KW-0378">Hydrolase</keyword>
<organism evidence="4 5">
    <name type="scientific">Gossypium australe</name>
    <dbReference type="NCBI Taxonomy" id="47621"/>
    <lineage>
        <taxon>Eukaryota</taxon>
        <taxon>Viridiplantae</taxon>
        <taxon>Streptophyta</taxon>
        <taxon>Embryophyta</taxon>
        <taxon>Tracheophyta</taxon>
        <taxon>Spermatophyta</taxon>
        <taxon>Magnoliopsida</taxon>
        <taxon>eudicotyledons</taxon>
        <taxon>Gunneridae</taxon>
        <taxon>Pentapetalae</taxon>
        <taxon>rosids</taxon>
        <taxon>malvids</taxon>
        <taxon>Malvales</taxon>
        <taxon>Malvaceae</taxon>
        <taxon>Malvoideae</taxon>
        <taxon>Gossypium</taxon>
    </lineage>
</organism>
<evidence type="ECO:0000313" key="5">
    <source>
        <dbReference type="Proteomes" id="UP000325315"/>
    </source>
</evidence>
<keyword evidence="1" id="KW-0479">Metal-binding</keyword>
<keyword evidence="4" id="KW-0418">Kinase</keyword>
<dbReference type="PANTHER" id="PTHR42648">
    <property type="entry name" value="TRANSPOSASE, PUTATIVE-RELATED"/>
    <property type="match status" value="1"/>
</dbReference>
<evidence type="ECO:0000256" key="1">
    <source>
        <dbReference type="ARBA" id="ARBA00022723"/>
    </source>
</evidence>
<keyword evidence="5" id="KW-1185">Reference proteome</keyword>
<evidence type="ECO:0000259" key="3">
    <source>
        <dbReference type="Pfam" id="PF07727"/>
    </source>
</evidence>
<evidence type="ECO:0000313" key="4">
    <source>
        <dbReference type="EMBL" id="KAA3465222.1"/>
    </source>
</evidence>